<keyword evidence="4" id="KW-1185">Reference proteome</keyword>
<reference evidence="3 4" key="1">
    <citation type="submission" date="2014-11" db="EMBL/GenBank/DDBJ databases">
        <title>Whole genome shotgun sequence of Sphingomonas parapaucimobilis NBRC 15100.</title>
        <authorList>
            <person name="Katano-Makiyama Y."/>
            <person name="Hosoyama A."/>
            <person name="Hashimoto M."/>
            <person name="Hosoyama Y."/>
            <person name="Noguchi M."/>
            <person name="Numata M."/>
            <person name="Tsuchikane K."/>
            <person name="Hirakata S."/>
            <person name="Uohara A."/>
            <person name="Shimodaira J."/>
            <person name="Ohji S."/>
            <person name="Ichikawa N."/>
            <person name="Kimura A."/>
            <person name="Yamazoe A."/>
            <person name="Fujita N."/>
        </authorList>
    </citation>
    <scope>NUCLEOTIDE SEQUENCE [LARGE SCALE GENOMIC DNA]</scope>
    <source>
        <strain evidence="3 4">NBRC 15100</strain>
    </source>
</reference>
<dbReference type="eggNOG" id="COG2503">
    <property type="taxonomic scope" value="Bacteria"/>
</dbReference>
<dbReference type="Proteomes" id="UP000032305">
    <property type="component" value="Unassembled WGS sequence"/>
</dbReference>
<dbReference type="InterPro" id="IPR036412">
    <property type="entry name" value="HAD-like_sf"/>
</dbReference>
<protein>
    <submittedName>
        <fullName evidence="3">Putative acid phosphatase</fullName>
    </submittedName>
</protein>
<dbReference type="SUPFAM" id="SSF56784">
    <property type="entry name" value="HAD-like"/>
    <property type="match status" value="1"/>
</dbReference>
<dbReference type="InterPro" id="IPR005519">
    <property type="entry name" value="Acid_phosphat_B-like"/>
</dbReference>
<dbReference type="EMBL" id="BBPI01000076">
    <property type="protein sequence ID" value="GAM02245.1"/>
    <property type="molecule type" value="Genomic_DNA"/>
</dbReference>
<dbReference type="AlphaFoldDB" id="A0A0A1W9V2"/>
<dbReference type="OrthoDB" id="193314at2"/>
<evidence type="ECO:0000256" key="1">
    <source>
        <dbReference type="ARBA" id="ARBA00022729"/>
    </source>
</evidence>
<evidence type="ECO:0000313" key="4">
    <source>
        <dbReference type="Proteomes" id="UP000032305"/>
    </source>
</evidence>
<name>A0A0A1W9V2_9SPHN</name>
<dbReference type="InterPro" id="IPR023214">
    <property type="entry name" value="HAD_sf"/>
</dbReference>
<organism evidence="3 4">
    <name type="scientific">Sphingomonas parapaucimobilis NBRC 15100</name>
    <dbReference type="NCBI Taxonomy" id="1219049"/>
    <lineage>
        <taxon>Bacteria</taxon>
        <taxon>Pseudomonadati</taxon>
        <taxon>Pseudomonadota</taxon>
        <taxon>Alphaproteobacteria</taxon>
        <taxon>Sphingomonadales</taxon>
        <taxon>Sphingomonadaceae</taxon>
        <taxon>Sphingomonas</taxon>
    </lineage>
</organism>
<keyword evidence="1" id="KW-0732">Signal</keyword>
<dbReference type="Gene3D" id="3.40.50.1000">
    <property type="entry name" value="HAD superfamily/HAD-like"/>
    <property type="match status" value="1"/>
</dbReference>
<evidence type="ECO:0000313" key="3">
    <source>
        <dbReference type="EMBL" id="GAM02245.1"/>
    </source>
</evidence>
<dbReference type="Pfam" id="PF03767">
    <property type="entry name" value="Acid_phosphat_B"/>
    <property type="match status" value="1"/>
</dbReference>
<gene>
    <name evidence="3" type="ORF">SP5_076_00270</name>
</gene>
<evidence type="ECO:0000256" key="2">
    <source>
        <dbReference type="SAM" id="MobiDB-lite"/>
    </source>
</evidence>
<accession>A0A0A1W9V2</accession>
<feature type="region of interest" description="Disordered" evidence="2">
    <location>
        <begin position="1"/>
        <end position="20"/>
    </location>
</feature>
<feature type="compositionally biased region" description="Basic and acidic residues" evidence="2">
    <location>
        <begin position="1"/>
        <end position="10"/>
    </location>
</feature>
<proteinExistence type="predicted"/>
<comment type="caution">
    <text evidence="3">The sequence shown here is derived from an EMBL/GenBank/DDBJ whole genome shotgun (WGS) entry which is preliminary data.</text>
</comment>
<sequence length="318" mass="33709">MKRTKIEHDGSNVTSPLPQAGGVGGGNAVLRLGVAIATALTLSGCVVAVGNNGTSTPPPAATNPKLAGMQYLYGSAEADAISRQAWNALVTYAADRVRRPQADSVVLAQGASLESPRFVPCAGKRPAAVFDVDETVLQNLGFEQDDLTGRADRDFPGRWRAWEQSDGHAVLPTPGAAAAIADLRTMGVTVIFNTNRDDPAGAARVIEAAGLGPAVHGDTLFVRPDTGSRDNKDARRWRIADRYCVIAMGGDQLGDFSDLFNTPASVAQRRARADAPRVAALWGRGWFVFPNPVYGKALKGTPDDIFPAGRRWHPTGEQ</sequence>